<evidence type="ECO:0000256" key="6">
    <source>
        <dbReference type="ARBA" id="ARBA00023002"/>
    </source>
</evidence>
<dbReference type="EMBL" id="LVZM01005623">
    <property type="protein sequence ID" value="OUC46891.1"/>
    <property type="molecule type" value="Genomic_DNA"/>
</dbReference>
<dbReference type="GO" id="GO:0140682">
    <property type="term" value="F:FAD-dependent H3K4me/H3K4me3 demethylase activity"/>
    <property type="evidence" value="ECO:0007669"/>
    <property type="project" value="UniProtKB-ARBA"/>
</dbReference>
<evidence type="ECO:0000313" key="9">
    <source>
        <dbReference type="Proteomes" id="UP000243006"/>
    </source>
</evidence>
<reference evidence="8 9" key="1">
    <citation type="submission" date="2015-04" db="EMBL/GenBank/DDBJ databases">
        <title>Draft genome of the roundworm Trichinella nativa.</title>
        <authorList>
            <person name="Mitreva M."/>
        </authorList>
    </citation>
    <scope>NUCLEOTIDE SEQUENCE [LARGE SCALE GENOMIC DNA]</scope>
    <source>
        <strain evidence="8 9">ISS45</strain>
    </source>
</reference>
<dbReference type="Gene3D" id="3.50.50.60">
    <property type="entry name" value="FAD/NAD(P)-binding domain"/>
    <property type="match status" value="1"/>
</dbReference>
<sequence>MKCSKWRTVLGTCYYNDFANFDCSRVISPTDDGQDPCSVAEDPVARRALVSYWFKYLAVPPLLKNSPAAVFLKKEYYFDLLGMSPTSLVDTHLYKFCIEQNFYLCLRNLIVALWNLNPSNWITPADCKKKIICRGLIRILLTHEVGRILQFLTHQGLVNFGLLKNPPNCFSIAPKKMSVVVVGAGISGIAAARQLQNFGVNVVVLEIKEKAGGRIVDDCSFGVPVGRGGQLITGIINNPFCVLCFQAGINFRVLREECPLISERTGKIVNHDVDRQVECHFNALLDVIEHWQRRGDMDDNLL</sequence>
<evidence type="ECO:0000256" key="5">
    <source>
        <dbReference type="ARBA" id="ARBA00022827"/>
    </source>
</evidence>
<dbReference type="PANTHER" id="PTHR10742:SF410">
    <property type="entry name" value="LYSINE-SPECIFIC HISTONE DEMETHYLASE 2"/>
    <property type="match status" value="1"/>
</dbReference>
<dbReference type="PROSITE" id="PS50934">
    <property type="entry name" value="SWIRM"/>
    <property type="match status" value="1"/>
</dbReference>
<dbReference type="InterPro" id="IPR002937">
    <property type="entry name" value="Amino_oxidase"/>
</dbReference>
<evidence type="ECO:0000313" key="8">
    <source>
        <dbReference type="EMBL" id="OUC46891.1"/>
    </source>
</evidence>
<feature type="domain" description="SWIRM" evidence="7">
    <location>
        <begin position="69"/>
        <end position="169"/>
    </location>
</feature>
<evidence type="ECO:0000256" key="3">
    <source>
        <dbReference type="ARBA" id="ARBA00005995"/>
    </source>
</evidence>
<dbReference type="Proteomes" id="UP000243006">
    <property type="component" value="Unassembled WGS sequence"/>
</dbReference>
<dbReference type="AlphaFoldDB" id="A0A1Y3EP17"/>
<dbReference type="PANTHER" id="PTHR10742">
    <property type="entry name" value="FLAVIN MONOAMINE OXIDASE"/>
    <property type="match status" value="1"/>
</dbReference>
<protein>
    <recommendedName>
        <fullName evidence="7">SWIRM domain-containing protein</fullName>
    </recommendedName>
</protein>
<dbReference type="Gene3D" id="1.10.10.10">
    <property type="entry name" value="Winged helix-like DNA-binding domain superfamily/Winged helix DNA-binding domain"/>
    <property type="match status" value="1"/>
</dbReference>
<proteinExistence type="inferred from homology"/>
<dbReference type="Pfam" id="PF04433">
    <property type="entry name" value="SWIRM"/>
    <property type="match status" value="1"/>
</dbReference>
<evidence type="ECO:0000256" key="1">
    <source>
        <dbReference type="ARBA" id="ARBA00001974"/>
    </source>
</evidence>
<comment type="subcellular location">
    <subcellularLocation>
        <location evidence="2">Nucleus</location>
    </subcellularLocation>
</comment>
<dbReference type="GO" id="GO:0005634">
    <property type="term" value="C:nucleus"/>
    <property type="evidence" value="ECO:0007669"/>
    <property type="project" value="UniProtKB-SubCell"/>
</dbReference>
<dbReference type="InterPro" id="IPR009057">
    <property type="entry name" value="Homeodomain-like_sf"/>
</dbReference>
<dbReference type="InterPro" id="IPR036188">
    <property type="entry name" value="FAD/NAD-bd_sf"/>
</dbReference>
<comment type="cofactor">
    <cofactor evidence="1">
        <name>FAD</name>
        <dbReference type="ChEBI" id="CHEBI:57692"/>
    </cofactor>
</comment>
<evidence type="ECO:0000259" key="7">
    <source>
        <dbReference type="PROSITE" id="PS50934"/>
    </source>
</evidence>
<dbReference type="InterPro" id="IPR036388">
    <property type="entry name" value="WH-like_DNA-bd_sf"/>
</dbReference>
<dbReference type="SUPFAM" id="SSF51905">
    <property type="entry name" value="FAD/NAD(P)-binding domain"/>
    <property type="match status" value="1"/>
</dbReference>
<dbReference type="InterPro" id="IPR050281">
    <property type="entry name" value="Flavin_monoamine_oxidase"/>
</dbReference>
<name>A0A1Y3EP17_9BILA</name>
<comment type="caution">
    <text evidence="8">The sequence shown here is derived from an EMBL/GenBank/DDBJ whole genome shotgun (WGS) entry which is preliminary data.</text>
</comment>
<gene>
    <name evidence="8" type="ORF">D917_07358</name>
</gene>
<accession>A0A1Y3EP17</accession>
<dbReference type="SUPFAM" id="SSF46689">
    <property type="entry name" value="Homeodomain-like"/>
    <property type="match status" value="1"/>
</dbReference>
<comment type="similarity">
    <text evidence="3">Belongs to the flavin monoamine oxidase family.</text>
</comment>
<evidence type="ECO:0000256" key="2">
    <source>
        <dbReference type="ARBA" id="ARBA00004123"/>
    </source>
</evidence>
<organism evidence="8 9">
    <name type="scientific">Trichinella nativa</name>
    <dbReference type="NCBI Taxonomy" id="6335"/>
    <lineage>
        <taxon>Eukaryota</taxon>
        <taxon>Metazoa</taxon>
        <taxon>Ecdysozoa</taxon>
        <taxon>Nematoda</taxon>
        <taxon>Enoplea</taxon>
        <taxon>Dorylaimia</taxon>
        <taxon>Trichinellida</taxon>
        <taxon>Trichinellidae</taxon>
        <taxon>Trichinella</taxon>
    </lineage>
</organism>
<evidence type="ECO:0000256" key="4">
    <source>
        <dbReference type="ARBA" id="ARBA00022630"/>
    </source>
</evidence>
<feature type="non-terminal residue" evidence="8">
    <location>
        <position position="302"/>
    </location>
</feature>
<keyword evidence="4" id="KW-0285">Flavoprotein</keyword>
<keyword evidence="6" id="KW-0560">Oxidoreductase</keyword>
<dbReference type="Pfam" id="PF01593">
    <property type="entry name" value="Amino_oxidase"/>
    <property type="match status" value="1"/>
</dbReference>
<dbReference type="InterPro" id="IPR007526">
    <property type="entry name" value="SWIRM"/>
</dbReference>
<keyword evidence="5" id="KW-0274">FAD</keyword>